<dbReference type="EnsemblPlants" id="KEH20559">
    <property type="protein sequence ID" value="KEH20559"/>
    <property type="gene ID" value="MTR_8g080200"/>
</dbReference>
<dbReference type="HOGENOM" id="CLU_2088462_0_0_1"/>
<protein>
    <submittedName>
        <fullName evidence="1 2">Uncharacterized protein</fullName>
    </submittedName>
</protein>
<organism evidence="1 3">
    <name type="scientific">Medicago truncatula</name>
    <name type="common">Barrel medic</name>
    <name type="synonym">Medicago tribuloides</name>
    <dbReference type="NCBI Taxonomy" id="3880"/>
    <lineage>
        <taxon>Eukaryota</taxon>
        <taxon>Viridiplantae</taxon>
        <taxon>Streptophyta</taxon>
        <taxon>Embryophyta</taxon>
        <taxon>Tracheophyta</taxon>
        <taxon>Spermatophyta</taxon>
        <taxon>Magnoliopsida</taxon>
        <taxon>eudicotyledons</taxon>
        <taxon>Gunneridae</taxon>
        <taxon>Pentapetalae</taxon>
        <taxon>rosids</taxon>
        <taxon>fabids</taxon>
        <taxon>Fabales</taxon>
        <taxon>Fabaceae</taxon>
        <taxon>Papilionoideae</taxon>
        <taxon>50 kb inversion clade</taxon>
        <taxon>NPAAA clade</taxon>
        <taxon>Hologalegina</taxon>
        <taxon>IRL clade</taxon>
        <taxon>Trifolieae</taxon>
        <taxon>Medicago</taxon>
    </lineage>
</organism>
<dbReference type="EMBL" id="CM001224">
    <property type="protein sequence ID" value="KEH20559.1"/>
    <property type="molecule type" value="Genomic_DNA"/>
</dbReference>
<gene>
    <name evidence="1" type="ordered locus">MTR_8g080200</name>
</gene>
<accession>A0A072TSR6</accession>
<evidence type="ECO:0000313" key="1">
    <source>
        <dbReference type="EMBL" id="KEH20559.1"/>
    </source>
</evidence>
<evidence type="ECO:0000313" key="3">
    <source>
        <dbReference type="Proteomes" id="UP000002051"/>
    </source>
</evidence>
<proteinExistence type="predicted"/>
<reference evidence="2" key="3">
    <citation type="submission" date="2015-04" db="UniProtKB">
        <authorList>
            <consortium name="EnsemblPlants"/>
        </authorList>
    </citation>
    <scope>IDENTIFICATION</scope>
    <source>
        <strain evidence="2">cv. Jemalong A17</strain>
    </source>
</reference>
<reference evidence="1 3" key="2">
    <citation type="journal article" date="2014" name="BMC Genomics">
        <title>An improved genome release (version Mt4.0) for the model legume Medicago truncatula.</title>
        <authorList>
            <person name="Tang H."/>
            <person name="Krishnakumar V."/>
            <person name="Bidwell S."/>
            <person name="Rosen B."/>
            <person name="Chan A."/>
            <person name="Zhou S."/>
            <person name="Gentzbittel L."/>
            <person name="Childs K.L."/>
            <person name="Yandell M."/>
            <person name="Gundlach H."/>
            <person name="Mayer K.F."/>
            <person name="Schwartz D.C."/>
            <person name="Town C.D."/>
        </authorList>
    </citation>
    <scope>GENOME REANNOTATION</scope>
    <source>
        <strain evidence="1">A17</strain>
        <strain evidence="2 3">cv. Jemalong A17</strain>
    </source>
</reference>
<sequence length="117" mass="13413">MTNQDLHCTSRESEGQLIELLYFRIFWNPPQPACFYTAVTFADNVIREFLSLFPNFNLQTTAPYNCLKSTQMFSDTIVANIANYLGRNLNLASTEETPFTQSLITDTLKRNNTGKIF</sequence>
<evidence type="ECO:0000313" key="2">
    <source>
        <dbReference type="EnsemblPlants" id="KEH20559"/>
    </source>
</evidence>
<dbReference type="AlphaFoldDB" id="A0A072TSR6"/>
<name>A0A072TSR6_MEDTR</name>
<reference evidence="1 3" key="1">
    <citation type="journal article" date="2011" name="Nature">
        <title>The Medicago genome provides insight into the evolution of rhizobial symbioses.</title>
        <authorList>
            <person name="Young N.D."/>
            <person name="Debelle F."/>
            <person name="Oldroyd G.E."/>
            <person name="Geurts R."/>
            <person name="Cannon S.B."/>
            <person name="Udvardi M.K."/>
            <person name="Benedito V.A."/>
            <person name="Mayer K.F."/>
            <person name="Gouzy J."/>
            <person name="Schoof H."/>
            <person name="Van de Peer Y."/>
            <person name="Proost S."/>
            <person name="Cook D.R."/>
            <person name="Meyers B.C."/>
            <person name="Spannagl M."/>
            <person name="Cheung F."/>
            <person name="De Mita S."/>
            <person name="Krishnakumar V."/>
            <person name="Gundlach H."/>
            <person name="Zhou S."/>
            <person name="Mudge J."/>
            <person name="Bharti A.K."/>
            <person name="Murray J.D."/>
            <person name="Naoumkina M.A."/>
            <person name="Rosen B."/>
            <person name="Silverstein K.A."/>
            <person name="Tang H."/>
            <person name="Rombauts S."/>
            <person name="Zhao P.X."/>
            <person name="Zhou P."/>
            <person name="Barbe V."/>
            <person name="Bardou P."/>
            <person name="Bechner M."/>
            <person name="Bellec A."/>
            <person name="Berger A."/>
            <person name="Berges H."/>
            <person name="Bidwell S."/>
            <person name="Bisseling T."/>
            <person name="Choisne N."/>
            <person name="Couloux A."/>
            <person name="Denny R."/>
            <person name="Deshpande S."/>
            <person name="Dai X."/>
            <person name="Doyle J.J."/>
            <person name="Dudez A.M."/>
            <person name="Farmer A.D."/>
            <person name="Fouteau S."/>
            <person name="Franken C."/>
            <person name="Gibelin C."/>
            <person name="Gish J."/>
            <person name="Goldstein S."/>
            <person name="Gonzalez A.J."/>
            <person name="Green P.J."/>
            <person name="Hallab A."/>
            <person name="Hartog M."/>
            <person name="Hua A."/>
            <person name="Humphray S.J."/>
            <person name="Jeong D.H."/>
            <person name="Jing Y."/>
            <person name="Jocker A."/>
            <person name="Kenton S.M."/>
            <person name="Kim D.J."/>
            <person name="Klee K."/>
            <person name="Lai H."/>
            <person name="Lang C."/>
            <person name="Lin S."/>
            <person name="Macmil S.L."/>
            <person name="Magdelenat G."/>
            <person name="Matthews L."/>
            <person name="McCorrison J."/>
            <person name="Monaghan E.L."/>
            <person name="Mun J.H."/>
            <person name="Najar F.Z."/>
            <person name="Nicholson C."/>
            <person name="Noirot C."/>
            <person name="O'Bleness M."/>
            <person name="Paule C.R."/>
            <person name="Poulain J."/>
            <person name="Prion F."/>
            <person name="Qin B."/>
            <person name="Qu C."/>
            <person name="Retzel E.F."/>
            <person name="Riddle C."/>
            <person name="Sallet E."/>
            <person name="Samain S."/>
            <person name="Samson N."/>
            <person name="Sanders I."/>
            <person name="Saurat O."/>
            <person name="Scarpelli C."/>
            <person name="Schiex T."/>
            <person name="Segurens B."/>
            <person name="Severin A.J."/>
            <person name="Sherrier D.J."/>
            <person name="Shi R."/>
            <person name="Sims S."/>
            <person name="Singer S.R."/>
            <person name="Sinharoy S."/>
            <person name="Sterck L."/>
            <person name="Viollet A."/>
            <person name="Wang B.B."/>
            <person name="Wang K."/>
            <person name="Wang M."/>
            <person name="Wang X."/>
            <person name="Warfsmann J."/>
            <person name="Weissenbach J."/>
            <person name="White D.D."/>
            <person name="White J.D."/>
            <person name="Wiley G.B."/>
            <person name="Wincker P."/>
            <person name="Xing Y."/>
            <person name="Yang L."/>
            <person name="Yao Z."/>
            <person name="Ying F."/>
            <person name="Zhai J."/>
            <person name="Zhou L."/>
            <person name="Zuber A."/>
            <person name="Denarie J."/>
            <person name="Dixon R.A."/>
            <person name="May G.D."/>
            <person name="Schwartz D.C."/>
            <person name="Rogers J."/>
            <person name="Quetier F."/>
            <person name="Town C.D."/>
            <person name="Roe B.A."/>
        </authorList>
    </citation>
    <scope>NUCLEOTIDE SEQUENCE [LARGE SCALE GENOMIC DNA]</scope>
    <source>
        <strain evidence="1">A17</strain>
        <strain evidence="2 3">cv. Jemalong A17</strain>
    </source>
</reference>
<dbReference type="Proteomes" id="UP000002051">
    <property type="component" value="Chromosome 8"/>
</dbReference>
<keyword evidence="3" id="KW-1185">Reference proteome</keyword>